<dbReference type="EMBL" id="SLWS01000008">
    <property type="protein sequence ID" value="TCO54990.1"/>
    <property type="molecule type" value="Genomic_DNA"/>
</dbReference>
<keyword evidence="1" id="KW-0597">Phosphoprotein</keyword>
<keyword evidence="4" id="KW-1185">Reference proteome</keyword>
<dbReference type="Gene3D" id="2.60.200.20">
    <property type="match status" value="1"/>
</dbReference>
<dbReference type="CDD" id="cd00060">
    <property type="entry name" value="FHA"/>
    <property type="match status" value="1"/>
</dbReference>
<dbReference type="RefSeq" id="WP_243727251.1">
    <property type="nucleotide sequence ID" value="NZ_SLWS01000008.1"/>
</dbReference>
<protein>
    <recommendedName>
        <fullName evidence="2">FHA domain-containing protein</fullName>
    </recommendedName>
</protein>
<gene>
    <name evidence="3" type="ORF">EV192_108278</name>
</gene>
<organism evidence="3 4">
    <name type="scientific">Actinocrispum wychmicini</name>
    <dbReference type="NCBI Taxonomy" id="1213861"/>
    <lineage>
        <taxon>Bacteria</taxon>
        <taxon>Bacillati</taxon>
        <taxon>Actinomycetota</taxon>
        <taxon>Actinomycetes</taxon>
        <taxon>Pseudonocardiales</taxon>
        <taxon>Pseudonocardiaceae</taxon>
        <taxon>Actinocrispum</taxon>
    </lineage>
</organism>
<dbReference type="Pfam" id="PF00498">
    <property type="entry name" value="FHA"/>
    <property type="match status" value="1"/>
</dbReference>
<dbReference type="InterPro" id="IPR000253">
    <property type="entry name" value="FHA_dom"/>
</dbReference>
<dbReference type="AlphaFoldDB" id="A0A4V2S678"/>
<feature type="domain" description="FHA" evidence="2">
    <location>
        <begin position="41"/>
        <end position="92"/>
    </location>
</feature>
<comment type="caution">
    <text evidence="3">The sequence shown here is derived from an EMBL/GenBank/DDBJ whole genome shotgun (WGS) entry which is preliminary data.</text>
</comment>
<evidence type="ECO:0000259" key="2">
    <source>
        <dbReference type="PROSITE" id="PS50006"/>
    </source>
</evidence>
<dbReference type="Proteomes" id="UP000295680">
    <property type="component" value="Unassembled WGS sequence"/>
</dbReference>
<evidence type="ECO:0000256" key="1">
    <source>
        <dbReference type="ARBA" id="ARBA00022553"/>
    </source>
</evidence>
<dbReference type="PROSITE" id="PS50006">
    <property type="entry name" value="FHA_DOMAIN"/>
    <property type="match status" value="1"/>
</dbReference>
<accession>A0A4V2S678</accession>
<name>A0A4V2S678_9PSEU</name>
<dbReference type="SUPFAM" id="SSF49879">
    <property type="entry name" value="SMAD/FHA domain"/>
    <property type="match status" value="1"/>
</dbReference>
<evidence type="ECO:0000313" key="3">
    <source>
        <dbReference type="EMBL" id="TCO54990.1"/>
    </source>
</evidence>
<proteinExistence type="predicted"/>
<dbReference type="InterPro" id="IPR008984">
    <property type="entry name" value="SMAD_FHA_dom_sf"/>
</dbReference>
<reference evidence="3 4" key="1">
    <citation type="submission" date="2019-03" db="EMBL/GenBank/DDBJ databases">
        <title>Genomic Encyclopedia of Type Strains, Phase IV (KMG-IV): sequencing the most valuable type-strain genomes for metagenomic binning, comparative biology and taxonomic classification.</title>
        <authorList>
            <person name="Goeker M."/>
        </authorList>
    </citation>
    <scope>NUCLEOTIDE SEQUENCE [LARGE SCALE GENOMIC DNA]</scope>
    <source>
        <strain evidence="3 4">DSM 45934</strain>
    </source>
</reference>
<sequence length="252" mass="27682">MSPQVLNLRGSLARGVQSRPGALSALAVTGGVMALPTDGPVRFGRNRPSVDVCVGEDDLRVSRQHGLLTHQGGQWWVANTGQTPIRLPNSLMLHKEGDPVPLATGYTPLFLRGSASREHLLELYVADADGGQPPLLHGAVTQPPQRWRLSDQERLVLVVVGQRYLLHEAHPQPLARQRAADQLMELEPAEKWTAKKVEHIVADVRDRLSRGGVFGLRREELDEPVGNALNENLFKELVTSTTLVPPDLELLD</sequence>
<evidence type="ECO:0000313" key="4">
    <source>
        <dbReference type="Proteomes" id="UP000295680"/>
    </source>
</evidence>